<reference evidence="3" key="1">
    <citation type="submission" date="2022-12" db="EMBL/GenBank/DDBJ databases">
        <title>Reference genome sequencing for broad-spectrum identification of bacterial and archaeal isolates by mass spectrometry.</title>
        <authorList>
            <person name="Sekiguchi Y."/>
            <person name="Tourlousse D.M."/>
        </authorList>
    </citation>
    <scope>NUCLEOTIDE SEQUENCE</scope>
    <source>
        <strain evidence="3">TSL-P1</strain>
    </source>
</reference>
<dbReference type="PIRSF" id="PIRSF016719">
    <property type="entry name" value="UCP016719"/>
    <property type="match status" value="1"/>
</dbReference>
<protein>
    <recommendedName>
        <fullName evidence="5">DUF1343 domain-containing protein</fullName>
    </recommendedName>
</protein>
<evidence type="ECO:0000259" key="1">
    <source>
        <dbReference type="Pfam" id="PF07075"/>
    </source>
</evidence>
<dbReference type="Pfam" id="PF07075">
    <property type="entry name" value="NamZ_N"/>
    <property type="match status" value="1"/>
</dbReference>
<evidence type="ECO:0000259" key="2">
    <source>
        <dbReference type="Pfam" id="PF20732"/>
    </source>
</evidence>
<dbReference type="Proteomes" id="UP001144297">
    <property type="component" value="Unassembled WGS sequence"/>
</dbReference>
<dbReference type="Gene3D" id="3.40.50.12170">
    <property type="entry name" value="Uncharacterised protein PF07075, DUF1343"/>
    <property type="match status" value="1"/>
</dbReference>
<proteinExistence type="predicted"/>
<dbReference type="GO" id="GO:0033922">
    <property type="term" value="F:peptidoglycan beta-N-acetylmuramidase activity"/>
    <property type="evidence" value="ECO:0007669"/>
    <property type="project" value="InterPro"/>
</dbReference>
<evidence type="ECO:0008006" key="5">
    <source>
        <dbReference type="Google" id="ProtNLM"/>
    </source>
</evidence>
<name>A0A9W6LKA5_9BACT</name>
<dbReference type="Gene3D" id="3.90.1150.140">
    <property type="match status" value="1"/>
</dbReference>
<evidence type="ECO:0000313" key="3">
    <source>
        <dbReference type="EMBL" id="GLI53507.1"/>
    </source>
</evidence>
<dbReference type="InterPro" id="IPR048503">
    <property type="entry name" value="NamZ_C"/>
</dbReference>
<sequence length="393" mass="45404">MRIEKIKSGIDRFKNILPKRFYGLRAGLLIHPASVNKKLVHTKNILLESKKVRITALFGPQHGIFGNTQDNMIEWEGFVDKNTKIPVYSLYGKTRKPTAEMLKDIEIFIIDLQDVGARYYTFIWTMALCIEACEEAEKPLVVLDRVNPIGGHLTEGPVLKPDFSSFVGLHHLPVRHGMTIGEIALYFKDNFYPKLDLTVIPLKGWKRNQWFDQTGLPWVMPSPNMPTLDTATVYPGMCLFEGTIISEGRGTTRPFEIFGASFIEPEKLVKRLKDFKLKGVIFRPLYFTPTFNKFAGELCGGAQIHVIDREKFKPFKTAVAILLAICELYPEIKLWRQPPYEYEFEKLPFDILAGSDRLRMNIERGVPIKEMESWWEEESSAFKKVRERYLLYE</sequence>
<dbReference type="PANTHER" id="PTHR42915">
    <property type="entry name" value="HYPOTHETICAL 460 KDA PROTEIN IN FEUA-SIGW INTERGENIC REGION [PRECURSOR]"/>
    <property type="match status" value="1"/>
</dbReference>
<keyword evidence="4" id="KW-1185">Reference proteome</keyword>
<dbReference type="AlphaFoldDB" id="A0A9W6LKA5"/>
<dbReference type="EMBL" id="BSDX01000001">
    <property type="protein sequence ID" value="GLI53507.1"/>
    <property type="molecule type" value="Genomic_DNA"/>
</dbReference>
<dbReference type="InterPro" id="IPR008302">
    <property type="entry name" value="NamZ"/>
</dbReference>
<dbReference type="InterPro" id="IPR048502">
    <property type="entry name" value="NamZ_N"/>
</dbReference>
<gene>
    <name evidence="3" type="ORF">TISLANDTSLP1_12000</name>
</gene>
<dbReference type="Pfam" id="PF20732">
    <property type="entry name" value="NamZ_C"/>
    <property type="match status" value="1"/>
</dbReference>
<evidence type="ECO:0000313" key="4">
    <source>
        <dbReference type="Proteomes" id="UP001144297"/>
    </source>
</evidence>
<accession>A0A9W6LKA5</accession>
<organism evidence="3 4">
    <name type="scientific">Thermodesulfovibrio yellowstonii</name>
    <dbReference type="NCBI Taxonomy" id="28262"/>
    <lineage>
        <taxon>Bacteria</taxon>
        <taxon>Pseudomonadati</taxon>
        <taxon>Nitrospirota</taxon>
        <taxon>Thermodesulfovibrionia</taxon>
        <taxon>Thermodesulfovibrionales</taxon>
        <taxon>Thermodesulfovibrionaceae</taxon>
        <taxon>Thermodesulfovibrio</taxon>
    </lineage>
</organism>
<comment type="caution">
    <text evidence="3">The sequence shown here is derived from an EMBL/GenBank/DDBJ whole genome shotgun (WGS) entry which is preliminary data.</text>
</comment>
<feature type="domain" description="Peptidoglycan beta-N-acetylmuramidase NamZ C-terminal" evidence="2">
    <location>
        <begin position="233"/>
        <end position="392"/>
    </location>
</feature>
<dbReference type="PANTHER" id="PTHR42915:SF1">
    <property type="entry name" value="PEPTIDOGLYCAN BETA-N-ACETYLMURAMIDASE NAMZ"/>
    <property type="match status" value="1"/>
</dbReference>
<feature type="domain" description="Peptidoglycan beta-N-acetylmuramidase NamZ N-terminal" evidence="1">
    <location>
        <begin position="27"/>
        <end position="228"/>
    </location>
</feature>